<evidence type="ECO:0000313" key="9">
    <source>
        <dbReference type="Proteomes" id="UP000829291"/>
    </source>
</evidence>
<evidence type="ECO:0000256" key="1">
    <source>
        <dbReference type="ARBA" id="ARBA00004604"/>
    </source>
</evidence>
<dbReference type="Gene3D" id="3.30.70.330">
    <property type="match status" value="1"/>
</dbReference>
<reference evidence="10" key="1">
    <citation type="submission" date="2025-08" db="UniProtKB">
        <authorList>
            <consortium name="RefSeq"/>
        </authorList>
    </citation>
    <scope>IDENTIFICATION</scope>
    <source>
        <tissue evidence="10">Thorax and Abdomen</tissue>
    </source>
</reference>
<dbReference type="KEGG" id="nlo:107221808"/>
<feature type="region of interest" description="Disordered" evidence="7">
    <location>
        <begin position="218"/>
        <end position="250"/>
    </location>
</feature>
<evidence type="ECO:0000313" key="10">
    <source>
        <dbReference type="RefSeq" id="XP_015516424.1"/>
    </source>
</evidence>
<dbReference type="InterPro" id="IPR012677">
    <property type="entry name" value="Nucleotide-bd_a/b_plait_sf"/>
</dbReference>
<dbReference type="GO" id="GO:0003723">
    <property type="term" value="F:RNA binding"/>
    <property type="evidence" value="ECO:0007669"/>
    <property type="project" value="UniProtKB-UniRule"/>
</dbReference>
<dbReference type="InterPro" id="IPR034353">
    <property type="entry name" value="ABT1/ESF2_RRM"/>
</dbReference>
<evidence type="ECO:0000256" key="6">
    <source>
        <dbReference type="PROSITE-ProRule" id="PRU00176"/>
    </source>
</evidence>
<dbReference type="InterPro" id="IPR000504">
    <property type="entry name" value="RRM_dom"/>
</dbReference>
<organism evidence="10">
    <name type="scientific">Neodiprion lecontei</name>
    <name type="common">Redheaded pine sawfly</name>
    <dbReference type="NCBI Taxonomy" id="441921"/>
    <lineage>
        <taxon>Eukaryota</taxon>
        <taxon>Metazoa</taxon>
        <taxon>Ecdysozoa</taxon>
        <taxon>Arthropoda</taxon>
        <taxon>Hexapoda</taxon>
        <taxon>Insecta</taxon>
        <taxon>Pterygota</taxon>
        <taxon>Neoptera</taxon>
        <taxon>Endopterygota</taxon>
        <taxon>Hymenoptera</taxon>
        <taxon>Tenthredinoidea</taxon>
        <taxon>Diprionidae</taxon>
        <taxon>Diprioninae</taxon>
        <taxon>Neodiprion</taxon>
    </lineage>
</organism>
<evidence type="ECO:0000256" key="2">
    <source>
        <dbReference type="ARBA" id="ARBA00005819"/>
    </source>
</evidence>
<dbReference type="InterPro" id="IPR035979">
    <property type="entry name" value="RBD_domain_sf"/>
</dbReference>
<name>A0A6J0BP96_NEOLC</name>
<dbReference type="CDD" id="cd12263">
    <property type="entry name" value="RRM_ABT1_like"/>
    <property type="match status" value="1"/>
</dbReference>
<keyword evidence="9" id="KW-1185">Reference proteome</keyword>
<dbReference type="OrthoDB" id="287393at2759"/>
<dbReference type="PANTHER" id="PTHR12311">
    <property type="entry name" value="ACTIVATOR OF BASAL TRANSCRIPTION 1"/>
    <property type="match status" value="1"/>
</dbReference>
<dbReference type="Proteomes" id="UP000829291">
    <property type="component" value="Chromosome 5"/>
</dbReference>
<evidence type="ECO:0000259" key="8">
    <source>
        <dbReference type="PROSITE" id="PS50102"/>
    </source>
</evidence>
<dbReference type="GO" id="GO:0000447">
    <property type="term" value="P:endonucleolytic cleavage in ITS1 to separate SSU-rRNA from 5.8S rRNA and LSU-rRNA from tricistronic rRNA transcript (SSU-rRNA, 5.8S rRNA, LSU-rRNA)"/>
    <property type="evidence" value="ECO:0007669"/>
    <property type="project" value="TreeGrafter"/>
</dbReference>
<comment type="similarity">
    <text evidence="2">Belongs to the ESF2/ABP1 family.</text>
</comment>
<proteinExistence type="inferred from homology"/>
<dbReference type="GO" id="GO:0034462">
    <property type="term" value="P:small-subunit processome assembly"/>
    <property type="evidence" value="ECO:0007669"/>
    <property type="project" value="TreeGrafter"/>
</dbReference>
<evidence type="ECO:0000256" key="7">
    <source>
        <dbReference type="SAM" id="MobiDB-lite"/>
    </source>
</evidence>
<sequence length="250" mass="29549">MAPEKVARCLETDDENDSDKHEIESEGNDNDENSVTSEVKHESISKPRRKKKRGIIYLSTIPKFMNVTKVREIFSEYGEIGRVYLQPDIPKIEEGKKQKKKKTPFRHFTEGWIEFESKKVAKHVAATLNNKQIDTRKKSKFYDLMWNIKYLPRFKWIHLSERLAYERAVHKQRLRTEIAQAKREANFFSYNVDMSKKLKRKREAGEAMSNFEIPNIKQRDTDMEIRKKKNANNQGQQSGDRAEFIESLFS</sequence>
<dbReference type="PROSITE" id="PS50102">
    <property type="entry name" value="RRM"/>
    <property type="match status" value="1"/>
</dbReference>
<evidence type="ECO:0000256" key="4">
    <source>
        <dbReference type="ARBA" id="ARBA00022884"/>
    </source>
</evidence>
<keyword evidence="5" id="KW-0539">Nucleus</keyword>
<dbReference type="SUPFAM" id="SSF54928">
    <property type="entry name" value="RNA-binding domain, RBD"/>
    <property type="match status" value="1"/>
</dbReference>
<dbReference type="InParanoid" id="A0A6J0BP96"/>
<dbReference type="AlphaFoldDB" id="A0A6J0BP96"/>
<feature type="region of interest" description="Disordered" evidence="7">
    <location>
        <begin position="1"/>
        <end position="47"/>
    </location>
</feature>
<protein>
    <recommendedName>
        <fullName evidence="3">Activator of basal transcription 1</fullName>
    </recommendedName>
</protein>
<evidence type="ECO:0000256" key="3">
    <source>
        <dbReference type="ARBA" id="ARBA00020737"/>
    </source>
</evidence>
<dbReference type="FunCoup" id="A0A6J0BP96">
    <property type="interactions" value="2021"/>
</dbReference>
<evidence type="ECO:0000256" key="5">
    <source>
        <dbReference type="ARBA" id="ARBA00023242"/>
    </source>
</evidence>
<comment type="subcellular location">
    <subcellularLocation>
        <location evidence="1">Nucleus</location>
        <location evidence="1">Nucleolus</location>
    </subcellularLocation>
</comment>
<dbReference type="InterPro" id="IPR039119">
    <property type="entry name" value="ABT1/Esf2"/>
</dbReference>
<accession>A0A6J0BP96</accession>
<gene>
    <name evidence="10" type="primary">LOC107221808</name>
</gene>
<dbReference type="GO" id="GO:0000480">
    <property type="term" value="P:endonucleolytic cleavage in 5'-ETS of tricistronic rRNA transcript (SSU-rRNA, 5.8S rRNA, LSU-rRNA)"/>
    <property type="evidence" value="ECO:0007669"/>
    <property type="project" value="TreeGrafter"/>
</dbReference>
<dbReference type="GO" id="GO:0005730">
    <property type="term" value="C:nucleolus"/>
    <property type="evidence" value="ECO:0007669"/>
    <property type="project" value="UniProtKB-SubCell"/>
</dbReference>
<feature type="domain" description="RRM" evidence="8">
    <location>
        <begin position="54"/>
        <end position="137"/>
    </location>
</feature>
<dbReference type="RefSeq" id="XP_015516424.1">
    <property type="nucleotide sequence ID" value="XM_015660938.2"/>
</dbReference>
<dbReference type="GO" id="GO:0000472">
    <property type="term" value="P:endonucleolytic cleavage to generate mature 5'-end of SSU-rRNA from (SSU-rRNA, 5.8S rRNA, LSU-rRNA)"/>
    <property type="evidence" value="ECO:0007669"/>
    <property type="project" value="TreeGrafter"/>
</dbReference>
<dbReference type="GeneID" id="107221808"/>
<feature type="compositionally biased region" description="Basic and acidic residues" evidence="7">
    <location>
        <begin position="1"/>
        <end position="11"/>
    </location>
</feature>
<keyword evidence="4 6" id="KW-0694">RNA-binding</keyword>
<dbReference type="PANTHER" id="PTHR12311:SF7">
    <property type="entry name" value="ACTIVATOR OF BASAL TRANSCRIPTION 1"/>
    <property type="match status" value="1"/>
</dbReference>